<dbReference type="EMBL" id="QUSW01000003">
    <property type="protein sequence ID" value="RQP24201.1"/>
    <property type="molecule type" value="Genomic_DNA"/>
</dbReference>
<keyword evidence="3" id="KW-1185">Reference proteome</keyword>
<dbReference type="Proteomes" id="UP000267464">
    <property type="component" value="Unassembled WGS sequence"/>
</dbReference>
<feature type="compositionally biased region" description="Polar residues" evidence="1">
    <location>
        <begin position="24"/>
        <end position="40"/>
    </location>
</feature>
<reference evidence="2 3" key="1">
    <citation type="submission" date="2018-08" db="EMBL/GenBank/DDBJ databases">
        <authorList>
            <person name="Khan S.A."/>
            <person name="Jeon C.O."/>
            <person name="Chun B.H."/>
            <person name="Jeong S.E."/>
        </authorList>
    </citation>
    <scope>NUCLEOTIDE SEQUENCE [LARGE SCALE GENOMIC DNA]</scope>
    <source>
        <strain evidence="2 3">S-16</strain>
    </source>
</reference>
<reference evidence="2 3" key="2">
    <citation type="submission" date="2018-12" db="EMBL/GenBank/DDBJ databases">
        <title>Rhizobacter gummiphilus sp. nov., a rubber-degrading bacterium isolated from the soil of a botanical garden in Japan.</title>
        <authorList>
            <person name="Shunsuke S.S."/>
        </authorList>
    </citation>
    <scope>NUCLEOTIDE SEQUENCE [LARGE SCALE GENOMIC DNA]</scope>
    <source>
        <strain evidence="2 3">S-16</strain>
    </source>
</reference>
<name>A0A3N7HTK4_9BURK</name>
<evidence type="ECO:0000313" key="3">
    <source>
        <dbReference type="Proteomes" id="UP000267464"/>
    </source>
</evidence>
<protein>
    <submittedName>
        <fullName evidence="2">Uncharacterized protein</fullName>
    </submittedName>
</protein>
<dbReference type="RefSeq" id="WP_124540673.1">
    <property type="nucleotide sequence ID" value="NZ_QUSW01000003.1"/>
</dbReference>
<dbReference type="OrthoDB" id="8922225at2"/>
<evidence type="ECO:0000256" key="1">
    <source>
        <dbReference type="SAM" id="MobiDB-lite"/>
    </source>
</evidence>
<dbReference type="AlphaFoldDB" id="A0A3N7HTK4"/>
<evidence type="ECO:0000313" key="2">
    <source>
        <dbReference type="EMBL" id="RQP24201.1"/>
    </source>
</evidence>
<accession>A0A3N7HTK4</accession>
<sequence length="317" mass="34500">MKLHGTGQAQTPQGEPAGVPQGGDHSTGNPNTLRGRSTSPIEGRSGTSTSPHSMPPRRPSPQRLSADAATQASAAVVGASAELALLSITSVTASSTAARKRRHLQLAGDAIADVKTTLYEVPGSLQCANKADWSKGIDVERKRAFAAGQECKKIRESSVGRFSQASEYSKLVWASKGFVCDTLCHAIEDSIARDNPDVTLNRLQFEHMSEYGPYRHAVTVIGELTPELLAKDMKDWPADIVVCDFWSEMEPCPANEYADKFLMKMMDWAERDIGVMTREDRWEDASDPDWLEVTGGRKQAAVRTAADDGSVAYRMLD</sequence>
<organism evidence="2 3">
    <name type="scientific">Piscinibacter terrae</name>
    <dbReference type="NCBI Taxonomy" id="2496871"/>
    <lineage>
        <taxon>Bacteria</taxon>
        <taxon>Pseudomonadati</taxon>
        <taxon>Pseudomonadota</taxon>
        <taxon>Betaproteobacteria</taxon>
        <taxon>Burkholderiales</taxon>
        <taxon>Sphaerotilaceae</taxon>
        <taxon>Piscinibacter</taxon>
    </lineage>
</organism>
<feature type="region of interest" description="Disordered" evidence="1">
    <location>
        <begin position="1"/>
        <end position="69"/>
    </location>
</feature>
<proteinExistence type="predicted"/>
<comment type="caution">
    <text evidence="2">The sequence shown here is derived from an EMBL/GenBank/DDBJ whole genome shotgun (WGS) entry which is preliminary data.</text>
</comment>
<gene>
    <name evidence="2" type="ORF">DZC73_12850</name>
</gene>